<evidence type="ECO:0000256" key="1">
    <source>
        <dbReference type="SAM" id="Phobius"/>
    </source>
</evidence>
<comment type="caution">
    <text evidence="2">The sequence shown here is derived from an EMBL/GenBank/DDBJ whole genome shotgun (WGS) entry which is preliminary data.</text>
</comment>
<accession>A0ABQ3MIN6</accession>
<gene>
    <name evidence="2" type="ORF">GCM10017774_43530</name>
</gene>
<feature type="transmembrane region" description="Helical" evidence="1">
    <location>
        <begin position="64"/>
        <end position="82"/>
    </location>
</feature>
<dbReference type="RefSeq" id="WP_191300295.1">
    <property type="nucleotide sequence ID" value="NZ_BNAR01000006.1"/>
</dbReference>
<keyword evidence="1" id="KW-1133">Transmembrane helix</keyword>
<feature type="transmembrane region" description="Helical" evidence="1">
    <location>
        <begin position="38"/>
        <end position="58"/>
    </location>
</feature>
<keyword evidence="3" id="KW-1185">Reference proteome</keyword>
<protein>
    <recommendedName>
        <fullName evidence="4">PH domain-containing protein</fullName>
    </recommendedName>
</protein>
<dbReference type="EMBL" id="BNAR01000006">
    <property type="protein sequence ID" value="GHH44265.1"/>
    <property type="molecule type" value="Genomic_DNA"/>
</dbReference>
<dbReference type="Proteomes" id="UP000605568">
    <property type="component" value="Unassembled WGS sequence"/>
</dbReference>
<evidence type="ECO:0008006" key="4">
    <source>
        <dbReference type="Google" id="ProtNLM"/>
    </source>
</evidence>
<name>A0ABQ3MIN6_9PSEU</name>
<sequence>MTAAGKTTDQGVPGRVAVGTVTRFGLVRQEPLARRRSATLGAWGCAVLAVAEVALSPVVGGVPLLAKAVLVIAVVTAVTFAVHRWVPKPGNVDVHPFWVKEVTGVEHPCRVRGSLPRGLPAEGTGVQVYGQAEKSGSVLVRELITDDGQVYRARLPLPHRIARAVELLDIALWAGAVLTVAWLLVSSP</sequence>
<evidence type="ECO:0000313" key="3">
    <source>
        <dbReference type="Proteomes" id="UP000605568"/>
    </source>
</evidence>
<proteinExistence type="predicted"/>
<organism evidence="2 3">
    <name type="scientific">Lentzea cavernae</name>
    <dbReference type="NCBI Taxonomy" id="2020703"/>
    <lineage>
        <taxon>Bacteria</taxon>
        <taxon>Bacillati</taxon>
        <taxon>Actinomycetota</taxon>
        <taxon>Actinomycetes</taxon>
        <taxon>Pseudonocardiales</taxon>
        <taxon>Pseudonocardiaceae</taxon>
        <taxon>Lentzea</taxon>
    </lineage>
</organism>
<keyword evidence="1" id="KW-0472">Membrane</keyword>
<evidence type="ECO:0000313" key="2">
    <source>
        <dbReference type="EMBL" id="GHH44265.1"/>
    </source>
</evidence>
<keyword evidence="1" id="KW-0812">Transmembrane</keyword>
<feature type="transmembrane region" description="Helical" evidence="1">
    <location>
        <begin position="164"/>
        <end position="185"/>
    </location>
</feature>
<reference evidence="3" key="1">
    <citation type="journal article" date="2019" name="Int. J. Syst. Evol. Microbiol.">
        <title>The Global Catalogue of Microorganisms (GCM) 10K type strain sequencing project: providing services to taxonomists for standard genome sequencing and annotation.</title>
        <authorList>
            <consortium name="The Broad Institute Genomics Platform"/>
            <consortium name="The Broad Institute Genome Sequencing Center for Infectious Disease"/>
            <person name="Wu L."/>
            <person name="Ma J."/>
        </authorList>
    </citation>
    <scope>NUCLEOTIDE SEQUENCE [LARGE SCALE GENOMIC DNA]</scope>
    <source>
        <strain evidence="3">CGMCC 4.7367</strain>
    </source>
</reference>